<feature type="region of interest" description="Disordered" evidence="6">
    <location>
        <begin position="49"/>
        <end position="101"/>
    </location>
</feature>
<evidence type="ECO:0000259" key="7">
    <source>
        <dbReference type="PROSITE" id="PS51036"/>
    </source>
</evidence>
<dbReference type="Gene3D" id="4.10.1110.10">
    <property type="entry name" value="AN1-like Zinc finger"/>
    <property type="match status" value="1"/>
</dbReference>
<dbReference type="SMART" id="SM00259">
    <property type="entry name" value="ZnF_A20"/>
    <property type="match status" value="1"/>
</dbReference>
<dbReference type="PROSITE" id="PS51036">
    <property type="entry name" value="ZF_A20"/>
    <property type="match status" value="1"/>
</dbReference>
<keyword evidence="4" id="KW-0862">Zinc</keyword>
<reference evidence="9 10" key="1">
    <citation type="journal article" date="2018" name="Plant J.">
        <title>Genome sequences of Chlorella sorokiniana UTEX 1602 and Micractinium conductrix SAG 241.80: implications to maltose excretion by a green alga.</title>
        <authorList>
            <person name="Arriola M.B."/>
            <person name="Velmurugan N."/>
            <person name="Zhang Y."/>
            <person name="Plunkett M.H."/>
            <person name="Hondzo H."/>
            <person name="Barney B.M."/>
        </authorList>
    </citation>
    <scope>NUCLEOTIDE SEQUENCE [LARGE SCALE GENOMIC DNA]</scope>
    <source>
        <strain evidence="10">UTEX 1602</strain>
    </source>
</reference>
<evidence type="ECO:0000256" key="1">
    <source>
        <dbReference type="ARBA" id="ARBA00003732"/>
    </source>
</evidence>
<evidence type="ECO:0000256" key="2">
    <source>
        <dbReference type="ARBA" id="ARBA00022723"/>
    </source>
</evidence>
<dbReference type="PROSITE" id="PS51039">
    <property type="entry name" value="ZF_AN1"/>
    <property type="match status" value="1"/>
</dbReference>
<evidence type="ECO:0000256" key="4">
    <source>
        <dbReference type="ARBA" id="ARBA00022833"/>
    </source>
</evidence>
<dbReference type="InterPro" id="IPR000058">
    <property type="entry name" value="Znf_AN1"/>
</dbReference>
<feature type="domain" description="A20-type" evidence="7">
    <location>
        <begin position="13"/>
        <end position="47"/>
    </location>
</feature>
<evidence type="ECO:0000256" key="6">
    <source>
        <dbReference type="SAM" id="MobiDB-lite"/>
    </source>
</evidence>
<dbReference type="Proteomes" id="UP000239899">
    <property type="component" value="Unassembled WGS sequence"/>
</dbReference>
<evidence type="ECO:0000313" key="9">
    <source>
        <dbReference type="EMBL" id="PRW50964.1"/>
    </source>
</evidence>
<dbReference type="Gene3D" id="1.20.5.4770">
    <property type="match status" value="1"/>
</dbReference>
<feature type="domain" description="AN1-type" evidence="8">
    <location>
        <begin position="105"/>
        <end position="151"/>
    </location>
</feature>
<evidence type="ECO:0000259" key="8">
    <source>
        <dbReference type="PROSITE" id="PS51039"/>
    </source>
</evidence>
<proteinExistence type="predicted"/>
<keyword evidence="10" id="KW-1185">Reference proteome</keyword>
<dbReference type="InterPro" id="IPR002653">
    <property type="entry name" value="Znf_A20"/>
</dbReference>
<dbReference type="OrthoDB" id="513119at2759"/>
<dbReference type="PANTHER" id="PTHR10634">
    <property type="entry name" value="AN1-TYPE ZINC FINGER PROTEIN"/>
    <property type="match status" value="1"/>
</dbReference>
<dbReference type="PANTHER" id="PTHR10634:SF149">
    <property type="entry name" value="AN1-TYPE DOMAIN-CONTAINING PROTEIN-RELATED"/>
    <property type="match status" value="1"/>
</dbReference>
<comment type="caution">
    <text evidence="9">The sequence shown here is derived from an EMBL/GenBank/DDBJ whole genome shotgun (WGS) entry which is preliminary data.</text>
</comment>
<gene>
    <name evidence="9" type="ORF">C2E21_5687</name>
</gene>
<dbReference type="SMART" id="SM00154">
    <property type="entry name" value="ZnF_AN1"/>
    <property type="match status" value="1"/>
</dbReference>
<accession>A0A2P6TNR6</accession>
<name>A0A2P6TNR6_CHLSO</name>
<organism evidence="9 10">
    <name type="scientific">Chlorella sorokiniana</name>
    <name type="common">Freshwater green alga</name>
    <dbReference type="NCBI Taxonomy" id="3076"/>
    <lineage>
        <taxon>Eukaryota</taxon>
        <taxon>Viridiplantae</taxon>
        <taxon>Chlorophyta</taxon>
        <taxon>core chlorophytes</taxon>
        <taxon>Trebouxiophyceae</taxon>
        <taxon>Chlorellales</taxon>
        <taxon>Chlorellaceae</taxon>
        <taxon>Chlorella clade</taxon>
        <taxon>Chlorella</taxon>
    </lineage>
</organism>
<feature type="compositionally biased region" description="Low complexity" evidence="6">
    <location>
        <begin position="49"/>
        <end position="67"/>
    </location>
</feature>
<dbReference type="SUPFAM" id="SSF118310">
    <property type="entry name" value="AN1-like Zinc finger"/>
    <property type="match status" value="1"/>
</dbReference>
<dbReference type="Pfam" id="PF01428">
    <property type="entry name" value="zf-AN1"/>
    <property type="match status" value="1"/>
</dbReference>
<protein>
    <submittedName>
        <fullName evidence="9">Zinc finger A20 and AN1 domain-containing stress-associated 7-like</fullName>
    </submittedName>
</protein>
<dbReference type="AlphaFoldDB" id="A0A2P6TNR6"/>
<dbReference type="GO" id="GO:0003677">
    <property type="term" value="F:DNA binding"/>
    <property type="evidence" value="ECO:0007669"/>
    <property type="project" value="InterPro"/>
</dbReference>
<feature type="compositionally biased region" description="Low complexity" evidence="6">
    <location>
        <begin position="74"/>
        <end position="96"/>
    </location>
</feature>
<evidence type="ECO:0000256" key="5">
    <source>
        <dbReference type="PROSITE-ProRule" id="PRU00449"/>
    </source>
</evidence>
<dbReference type="Pfam" id="PF01754">
    <property type="entry name" value="zf-A20"/>
    <property type="match status" value="1"/>
</dbReference>
<dbReference type="InterPro" id="IPR050652">
    <property type="entry name" value="AN1_A20_ZnFinger"/>
</dbReference>
<dbReference type="STRING" id="3076.A0A2P6TNR6"/>
<dbReference type="InterPro" id="IPR035896">
    <property type="entry name" value="AN1-like_Znf"/>
</dbReference>
<dbReference type="EMBL" id="LHPG02000010">
    <property type="protein sequence ID" value="PRW50964.1"/>
    <property type="molecule type" value="Genomic_DNA"/>
</dbReference>
<evidence type="ECO:0000313" key="10">
    <source>
        <dbReference type="Proteomes" id="UP000239899"/>
    </source>
</evidence>
<keyword evidence="2" id="KW-0479">Metal-binding</keyword>
<dbReference type="SUPFAM" id="SSF57716">
    <property type="entry name" value="Glucocorticoid receptor-like (DNA-binding domain)"/>
    <property type="match status" value="1"/>
</dbReference>
<evidence type="ECO:0000256" key="3">
    <source>
        <dbReference type="ARBA" id="ARBA00022771"/>
    </source>
</evidence>
<comment type="function">
    <text evidence="1">May be involved in environmental stress response.</text>
</comment>
<dbReference type="GO" id="GO:0008270">
    <property type="term" value="F:zinc ion binding"/>
    <property type="evidence" value="ECO:0007669"/>
    <property type="project" value="UniProtKB-KW"/>
</dbReference>
<sequence>MASQQQSSAQGNADQPSLCQGGCGFFGSEATSGFCSVCWRGRQSQAHLAATAPPAAPAAAPEAPAQPKVEEQPAEAPAAPQQAAAEVASPEPAAAEKPAEDRPVQENRGRCFCCRKKVGLLGFECRCGYVFCSGHRHAQDHNCSFDYASFDKTNLAKANQKVVASKVDKL</sequence>
<keyword evidence="3 5" id="KW-0863">Zinc-finger</keyword>